<accession>A0A8H6XH35</accession>
<organism evidence="2 3">
    <name type="scientific">Mycena venus</name>
    <dbReference type="NCBI Taxonomy" id="2733690"/>
    <lineage>
        <taxon>Eukaryota</taxon>
        <taxon>Fungi</taxon>
        <taxon>Dikarya</taxon>
        <taxon>Basidiomycota</taxon>
        <taxon>Agaricomycotina</taxon>
        <taxon>Agaricomycetes</taxon>
        <taxon>Agaricomycetidae</taxon>
        <taxon>Agaricales</taxon>
        <taxon>Marasmiineae</taxon>
        <taxon>Mycenaceae</taxon>
        <taxon>Mycena</taxon>
    </lineage>
</organism>
<evidence type="ECO:0000313" key="3">
    <source>
        <dbReference type="Proteomes" id="UP000620124"/>
    </source>
</evidence>
<keyword evidence="1" id="KW-0812">Transmembrane</keyword>
<comment type="caution">
    <text evidence="2">The sequence shown here is derived from an EMBL/GenBank/DDBJ whole genome shotgun (WGS) entry which is preliminary data.</text>
</comment>
<name>A0A8H6XH35_9AGAR</name>
<feature type="transmembrane region" description="Helical" evidence="1">
    <location>
        <begin position="160"/>
        <end position="180"/>
    </location>
</feature>
<gene>
    <name evidence="2" type="ORF">MVEN_01875300</name>
</gene>
<protein>
    <submittedName>
        <fullName evidence="2">Uncharacterized protein</fullName>
    </submittedName>
</protein>
<reference evidence="2" key="1">
    <citation type="submission" date="2020-05" db="EMBL/GenBank/DDBJ databases">
        <title>Mycena genomes resolve the evolution of fungal bioluminescence.</title>
        <authorList>
            <person name="Tsai I.J."/>
        </authorList>
    </citation>
    <scope>NUCLEOTIDE SEQUENCE</scope>
    <source>
        <strain evidence="2">CCC161011</strain>
    </source>
</reference>
<keyword evidence="3" id="KW-1185">Reference proteome</keyword>
<keyword evidence="1" id="KW-0472">Membrane</keyword>
<dbReference type="AlphaFoldDB" id="A0A8H6XH35"/>
<dbReference type="CDD" id="cd12087">
    <property type="entry name" value="TM_EGFR-like"/>
    <property type="match status" value="1"/>
</dbReference>
<dbReference type="Proteomes" id="UP000620124">
    <property type="component" value="Unassembled WGS sequence"/>
</dbReference>
<dbReference type="EMBL" id="JACAZI010000018">
    <property type="protein sequence ID" value="KAF7341388.1"/>
    <property type="molecule type" value="Genomic_DNA"/>
</dbReference>
<keyword evidence="1" id="KW-1133">Transmembrane helix</keyword>
<proteinExistence type="predicted"/>
<sequence>MPSMTVSHKVATAQPLRRPPSRIQSGCHACTTTLVRAHYTGNGTLEASGSPLCPLAIQGFGRVIPRGSDVLDDCQPEDLQGTALKQNGLVEDGFGCQYPDAGQCHYSTSNGSLIVGGSMCPPTLKHTFISSSSTSLLLTNLGTSSATSAQLSPTPPTGTIAGISVGIAILLISYAIVLFWRCRRTRRAPLLPEMETISPFITQLDNPSGRSTLSTNSSALSRDRWFRSAPDLEAQLHVAREQIDMIVGRINALETHSDYSPGMVAGREAPPGYH</sequence>
<evidence type="ECO:0000313" key="2">
    <source>
        <dbReference type="EMBL" id="KAF7341388.1"/>
    </source>
</evidence>
<evidence type="ECO:0000256" key="1">
    <source>
        <dbReference type="SAM" id="Phobius"/>
    </source>
</evidence>